<dbReference type="Pfam" id="PF03881">
    <property type="entry name" value="Fructosamin_kin"/>
    <property type="match status" value="1"/>
</dbReference>
<dbReference type="InterPro" id="IPR011009">
    <property type="entry name" value="Kinase-like_dom_sf"/>
</dbReference>
<comment type="caution">
    <text evidence="3">The sequence shown here is derived from an EMBL/GenBank/DDBJ whole genome shotgun (WGS) entry which is preliminary data.</text>
</comment>
<dbReference type="PANTHER" id="PTHR12149">
    <property type="entry name" value="FRUCTOSAMINE 3 KINASE-RELATED PROTEIN"/>
    <property type="match status" value="1"/>
</dbReference>
<accession>A0A931H9Q3</accession>
<keyword evidence="2 3" id="KW-0418">Kinase</keyword>
<comment type="similarity">
    <text evidence="1 2">Belongs to the fructosamine kinase family.</text>
</comment>
<dbReference type="Proteomes" id="UP000617634">
    <property type="component" value="Unassembled WGS sequence"/>
</dbReference>
<evidence type="ECO:0000313" key="4">
    <source>
        <dbReference type="Proteomes" id="UP000617634"/>
    </source>
</evidence>
<keyword evidence="4" id="KW-1185">Reference proteome</keyword>
<dbReference type="Gene3D" id="3.90.1200.10">
    <property type="match status" value="1"/>
</dbReference>
<proteinExistence type="inferred from homology"/>
<gene>
    <name evidence="3" type="ORF">I5E68_03130</name>
</gene>
<organism evidence="3 4">
    <name type="scientific">Novosphingobium aureum</name>
    <dbReference type="NCBI Taxonomy" id="2792964"/>
    <lineage>
        <taxon>Bacteria</taxon>
        <taxon>Pseudomonadati</taxon>
        <taxon>Pseudomonadota</taxon>
        <taxon>Alphaproteobacteria</taxon>
        <taxon>Sphingomonadales</taxon>
        <taxon>Sphingomonadaceae</taxon>
        <taxon>Novosphingobium</taxon>
    </lineage>
</organism>
<dbReference type="SUPFAM" id="SSF56112">
    <property type="entry name" value="Protein kinase-like (PK-like)"/>
    <property type="match status" value="1"/>
</dbReference>
<dbReference type="InterPro" id="IPR016477">
    <property type="entry name" value="Fructo-/Ketosamine-3-kinase"/>
</dbReference>
<dbReference type="PANTHER" id="PTHR12149:SF8">
    <property type="entry name" value="PROTEIN-RIBULOSAMINE 3-KINASE"/>
    <property type="match status" value="1"/>
</dbReference>
<dbReference type="PIRSF" id="PIRSF006221">
    <property type="entry name" value="Ketosamine-3-kinase"/>
    <property type="match status" value="1"/>
</dbReference>
<dbReference type="EMBL" id="JADZGI010000001">
    <property type="protein sequence ID" value="MBH0111945.1"/>
    <property type="molecule type" value="Genomic_DNA"/>
</dbReference>
<dbReference type="GO" id="GO:0016301">
    <property type="term" value="F:kinase activity"/>
    <property type="evidence" value="ECO:0007669"/>
    <property type="project" value="UniProtKB-UniRule"/>
</dbReference>
<name>A0A931H9Q3_9SPHN</name>
<dbReference type="RefSeq" id="WP_197160684.1">
    <property type="nucleotide sequence ID" value="NZ_JADZGI010000001.1"/>
</dbReference>
<evidence type="ECO:0000313" key="3">
    <source>
        <dbReference type="EMBL" id="MBH0111945.1"/>
    </source>
</evidence>
<evidence type="ECO:0000256" key="1">
    <source>
        <dbReference type="ARBA" id="ARBA00009460"/>
    </source>
</evidence>
<sequence length="273" mass="29763">MTIALEAGALLDCEVVGVTPLYGGDLSSVHRLELADGRTLVAKQSPNAGIEAEMLAAIRATGAPAPAVLAARDELFVMEWIDANDSLAMAWDDLAAVLHKLHHVAPADKRGSKALYGWPVDYAFGPVAIPGGMHRDWPSFWAQNRLLCHIPHVPTDIAARLERLCAALADYLPQEPRPALLHGDLWGGNVMVRGACVAGLIDPACCYGDPVVDLAMLTLFDHPPPHFFTTLRLEAGWRERLPIYSLWPLLVHLRLFGEGYRRAVENALARSGY</sequence>
<reference evidence="3" key="1">
    <citation type="submission" date="2020-11" db="EMBL/GenBank/DDBJ databases">
        <title>Novosphingobium aureum sp. nov., a marine bacterium isolated from sediment of a salt flat.</title>
        <authorList>
            <person name="Yoo Y."/>
            <person name="Kim J.-J."/>
        </authorList>
    </citation>
    <scope>NUCLEOTIDE SEQUENCE</scope>
    <source>
        <strain evidence="3">YJ-S2-02</strain>
    </source>
</reference>
<protein>
    <submittedName>
        <fullName evidence="3">Fructosamine kinase family protein</fullName>
    </submittedName>
</protein>
<keyword evidence="2" id="KW-0808">Transferase</keyword>
<evidence type="ECO:0000256" key="2">
    <source>
        <dbReference type="PIRNR" id="PIRNR006221"/>
    </source>
</evidence>
<dbReference type="AlphaFoldDB" id="A0A931H9Q3"/>
<dbReference type="Gene3D" id="3.30.200.20">
    <property type="entry name" value="Phosphorylase Kinase, domain 1"/>
    <property type="match status" value="1"/>
</dbReference>